<protein>
    <submittedName>
        <fullName evidence="8">Copper homeostasis membrane protein CopD</fullName>
    </submittedName>
</protein>
<dbReference type="AlphaFoldDB" id="A0A7V8U8Z5"/>
<dbReference type="GO" id="GO:0005886">
    <property type="term" value="C:plasma membrane"/>
    <property type="evidence" value="ECO:0007669"/>
    <property type="project" value="UniProtKB-SubCell"/>
</dbReference>
<organism evidence="8 9">
    <name type="scientific">Sphingomonas ursincola</name>
    <dbReference type="NCBI Taxonomy" id="56361"/>
    <lineage>
        <taxon>Bacteria</taxon>
        <taxon>Pseudomonadati</taxon>
        <taxon>Pseudomonadota</taxon>
        <taxon>Alphaproteobacteria</taxon>
        <taxon>Sphingomonadales</taxon>
        <taxon>Sphingomonadaceae</taxon>
        <taxon>Sphingomonas</taxon>
    </lineage>
</organism>
<dbReference type="EMBL" id="VDES01000002">
    <property type="protein sequence ID" value="MBA1374932.1"/>
    <property type="molecule type" value="Genomic_DNA"/>
</dbReference>
<dbReference type="Pfam" id="PF05425">
    <property type="entry name" value="CopD"/>
    <property type="match status" value="1"/>
</dbReference>
<feature type="transmembrane region" description="Helical" evidence="6">
    <location>
        <begin position="44"/>
        <end position="69"/>
    </location>
</feature>
<reference evidence="8 9" key="1">
    <citation type="journal article" date="1994" name="Int. J. Syst. Bacteriol.">
        <title>Phylogenetic positions of novel aerobic, bacteriochlorophyll a-containing bacteria and description of Roseococcus thiosulfatophilus gen. nov., sp. nov., Erythromicrobium ramosum gen. nov., sp. nov., and Erythrobacter litoralis sp. nov.</title>
        <authorList>
            <person name="Yurkov V."/>
            <person name="Stackebrandt E."/>
            <person name="Holmes A."/>
            <person name="Fuerst J.A."/>
            <person name="Hugenholtz P."/>
            <person name="Golecki J."/>
            <person name="Gad'on N."/>
            <person name="Gorlenko V.M."/>
            <person name="Kompantseva E.I."/>
            <person name="Drews G."/>
        </authorList>
    </citation>
    <scope>NUCLEOTIDE SEQUENCE [LARGE SCALE GENOMIC DNA]</scope>
    <source>
        <strain evidence="8 9">KR-99</strain>
    </source>
</reference>
<evidence type="ECO:0000256" key="6">
    <source>
        <dbReference type="SAM" id="Phobius"/>
    </source>
</evidence>
<accession>A0A7V8U8Z5</accession>
<feature type="transmembrane region" description="Helical" evidence="6">
    <location>
        <begin position="153"/>
        <end position="174"/>
    </location>
</feature>
<feature type="domain" description="Copper resistance protein D" evidence="7">
    <location>
        <begin position="190"/>
        <end position="298"/>
    </location>
</feature>
<evidence type="ECO:0000313" key="8">
    <source>
        <dbReference type="EMBL" id="MBA1374932.1"/>
    </source>
</evidence>
<evidence type="ECO:0000256" key="3">
    <source>
        <dbReference type="ARBA" id="ARBA00022692"/>
    </source>
</evidence>
<evidence type="ECO:0000313" key="9">
    <source>
        <dbReference type="Proteomes" id="UP000589292"/>
    </source>
</evidence>
<proteinExistence type="predicted"/>
<keyword evidence="2" id="KW-1003">Cell membrane</keyword>
<evidence type="ECO:0000256" key="1">
    <source>
        <dbReference type="ARBA" id="ARBA00004651"/>
    </source>
</evidence>
<feature type="transmembrane region" description="Helical" evidence="6">
    <location>
        <begin position="231"/>
        <end position="249"/>
    </location>
</feature>
<evidence type="ECO:0000259" key="7">
    <source>
        <dbReference type="Pfam" id="PF05425"/>
    </source>
</evidence>
<dbReference type="PANTHER" id="PTHR34820:SF4">
    <property type="entry name" value="INNER MEMBRANE PROTEIN YEBZ"/>
    <property type="match status" value="1"/>
</dbReference>
<dbReference type="PANTHER" id="PTHR34820">
    <property type="entry name" value="INNER MEMBRANE PROTEIN YEBZ"/>
    <property type="match status" value="1"/>
</dbReference>
<comment type="caution">
    <text evidence="8">The sequence shown here is derived from an EMBL/GenBank/DDBJ whole genome shotgun (WGS) entry which is preliminary data.</text>
</comment>
<gene>
    <name evidence="8" type="primary">copD</name>
    <name evidence="8" type="ORF">FG486_11335</name>
</gene>
<evidence type="ECO:0000256" key="4">
    <source>
        <dbReference type="ARBA" id="ARBA00022989"/>
    </source>
</evidence>
<dbReference type="InterPro" id="IPR032694">
    <property type="entry name" value="CopC/D"/>
</dbReference>
<keyword evidence="9" id="KW-1185">Reference proteome</keyword>
<sequence length="308" mass="31968">MAMELVQPGMRFVQYALLLGLFGGFAFHAMTAHAFARTKDRRNWVIFAAMAAPVAVAFSLATDIAAMVGQSPLDLDGAAVASLVGATDFGRAGIVRVLTVVLAWVPALLFRPSRASSSIAASLYGAALGTLAWSGHAAVGEGFAGWLHRLNDAAHLLAAGLWLGAIGWFALLVLRAHAGSDPERTMALAAALKGFAPVGAALVLVVALTGVVNSQMIFGLGQALPVLSTRYGQLLVVKLGLVALMLLCARSNRSTARSIPDAWNAGPAPDQQALQTMRRTLLVELLLAVAVIAVVAWLGLASPMPGDS</sequence>
<evidence type="ECO:0000256" key="5">
    <source>
        <dbReference type="ARBA" id="ARBA00023136"/>
    </source>
</evidence>
<dbReference type="InterPro" id="IPR008457">
    <property type="entry name" value="Cu-R_CopD_dom"/>
</dbReference>
<evidence type="ECO:0000256" key="2">
    <source>
        <dbReference type="ARBA" id="ARBA00022475"/>
    </source>
</evidence>
<feature type="transmembrane region" description="Helical" evidence="6">
    <location>
        <begin position="186"/>
        <end position="211"/>
    </location>
</feature>
<keyword evidence="5 6" id="KW-0472">Membrane</keyword>
<dbReference type="NCBIfam" id="NF033808">
    <property type="entry name" value="copper_CopD"/>
    <property type="match status" value="1"/>
</dbReference>
<feature type="transmembrane region" description="Helical" evidence="6">
    <location>
        <begin position="12"/>
        <end position="32"/>
    </location>
</feature>
<feature type="transmembrane region" description="Helical" evidence="6">
    <location>
        <begin position="122"/>
        <end position="147"/>
    </location>
</feature>
<comment type="subcellular location">
    <subcellularLocation>
        <location evidence="1">Cell membrane</location>
        <topology evidence="1">Multi-pass membrane protein</topology>
    </subcellularLocation>
</comment>
<dbReference type="GO" id="GO:0006825">
    <property type="term" value="P:copper ion transport"/>
    <property type="evidence" value="ECO:0007669"/>
    <property type="project" value="InterPro"/>
</dbReference>
<keyword evidence="3 6" id="KW-0812">Transmembrane</keyword>
<dbReference type="InterPro" id="IPR047689">
    <property type="entry name" value="CopD"/>
</dbReference>
<dbReference type="Proteomes" id="UP000589292">
    <property type="component" value="Unassembled WGS sequence"/>
</dbReference>
<feature type="transmembrane region" description="Helical" evidence="6">
    <location>
        <begin position="89"/>
        <end position="110"/>
    </location>
</feature>
<name>A0A7V8U8Z5_9SPHN</name>
<keyword evidence="4 6" id="KW-1133">Transmembrane helix</keyword>
<dbReference type="RefSeq" id="WP_137775296.1">
    <property type="nucleotide sequence ID" value="NZ_BAAAGB010000001.1"/>
</dbReference>
<feature type="transmembrane region" description="Helical" evidence="6">
    <location>
        <begin position="281"/>
        <end position="300"/>
    </location>
</feature>